<dbReference type="AlphaFoldDB" id="A0AAV9WF86"/>
<name>A0AAV9WF86_9PEZI</name>
<reference evidence="2 3" key="1">
    <citation type="submission" date="2023-08" db="EMBL/GenBank/DDBJ databases">
        <authorList>
            <person name="Palmer J.M."/>
        </authorList>
    </citation>
    <scope>NUCLEOTIDE SEQUENCE [LARGE SCALE GENOMIC DNA]</scope>
    <source>
        <strain evidence="2 3">TWF481</strain>
    </source>
</reference>
<keyword evidence="3" id="KW-1185">Reference proteome</keyword>
<feature type="compositionally biased region" description="Polar residues" evidence="1">
    <location>
        <begin position="26"/>
        <end position="44"/>
    </location>
</feature>
<dbReference type="Proteomes" id="UP001370758">
    <property type="component" value="Unassembled WGS sequence"/>
</dbReference>
<evidence type="ECO:0000256" key="1">
    <source>
        <dbReference type="SAM" id="MobiDB-lite"/>
    </source>
</evidence>
<organism evidence="2 3">
    <name type="scientific">Arthrobotrys musiformis</name>
    <dbReference type="NCBI Taxonomy" id="47236"/>
    <lineage>
        <taxon>Eukaryota</taxon>
        <taxon>Fungi</taxon>
        <taxon>Dikarya</taxon>
        <taxon>Ascomycota</taxon>
        <taxon>Pezizomycotina</taxon>
        <taxon>Orbiliomycetes</taxon>
        <taxon>Orbiliales</taxon>
        <taxon>Orbiliaceae</taxon>
        <taxon>Arthrobotrys</taxon>
    </lineage>
</organism>
<dbReference type="EMBL" id="JAVHJL010000003">
    <property type="protein sequence ID" value="KAK6506902.1"/>
    <property type="molecule type" value="Genomic_DNA"/>
</dbReference>
<sequence>MPSLVPHNIIQSDPSPARVLEETTKASEATQSEGATDQTGTPITDNKHPDRGLVSPDFFFTGRWFIKCFPWGYISQGLFVPDMEQAARVGLSPQDFYDFQPPTTGKNGGPITDAAAHTAVRNRIIARQTVCFRCACSDQGDLIPGGIIIRPGRGCYCYRELGQPSPDVPGATTNDYDAAIKKLGLTEKHGNADWVWKAKGLTFADPHPSDPYKTFTTNSGAEDLYWLEGPDPPSDLVGVGMGPGYELSHLGWVGSGLGGSSSYRKRDSELEDVSVEVQVDETGERECKDCPTIAEEV</sequence>
<evidence type="ECO:0000313" key="2">
    <source>
        <dbReference type="EMBL" id="KAK6506902.1"/>
    </source>
</evidence>
<accession>A0AAV9WF86</accession>
<proteinExistence type="predicted"/>
<evidence type="ECO:0000313" key="3">
    <source>
        <dbReference type="Proteomes" id="UP001370758"/>
    </source>
</evidence>
<protein>
    <submittedName>
        <fullName evidence="2">Uncharacterized protein</fullName>
    </submittedName>
</protein>
<comment type="caution">
    <text evidence="2">The sequence shown here is derived from an EMBL/GenBank/DDBJ whole genome shotgun (WGS) entry which is preliminary data.</text>
</comment>
<gene>
    <name evidence="2" type="ORF">TWF481_005360</name>
</gene>
<feature type="region of interest" description="Disordered" evidence="1">
    <location>
        <begin position="1"/>
        <end position="49"/>
    </location>
</feature>